<sequence length="537" mass="60634">MGLETKFRRGRLTKCQFVTSYASLSIVRNFLLLLCASLLFPFVPASGLAAQSRDIDLPLPALVDRLTWGATSAELAQARQLGARKYILKQLKPDPSATLPEPVRRHISALSISKLSAQDALIGVRRYQVQVNLMPDGPQKTEGLKEVRRKTRARLQEAAQRATWRALYSPNQLHEQMSWFWFNHFNIYGDKGLVGAVIDDYEDRAIRPYALGKFRDLLEATMRSPAMLIYLDNQRNRHEQVNENYARELMELHTLGLQGGYTQKDVQELARILTGMGVLYNKQPPRLSSDLSKQLVHQGAFLFNPAQHDFGTKNFLGQQIKGEGYQEIKRAIDILSRHPATARHISTKLAEFFVADDPPRALIDTMAKTFQSSDGDIAATLQTMFFSEAFAESLEAGKFKDPVHYTYSALRLAYANLPPLTRADIVNDWLQRMGQPWYGRLTPDGYPLARSDWSGSGQMVVRFDLARQIASTYQVFYRAKNKKTVVALPALPRLLDTYGESGLFQDLSPATRQVVSQAETDQAANMYLLASPEFMLH</sequence>
<dbReference type="Proteomes" id="UP000215633">
    <property type="component" value="Unassembled WGS sequence"/>
</dbReference>
<dbReference type="EMBL" id="NEVT01000006">
    <property type="protein sequence ID" value="OZI75897.1"/>
    <property type="molecule type" value="Genomic_DNA"/>
</dbReference>
<organism evidence="1 2">
    <name type="scientific">Bordetella genomosp. 2</name>
    <dbReference type="NCBI Taxonomy" id="1983456"/>
    <lineage>
        <taxon>Bacteria</taxon>
        <taxon>Pseudomonadati</taxon>
        <taxon>Pseudomonadota</taxon>
        <taxon>Betaproteobacteria</taxon>
        <taxon>Burkholderiales</taxon>
        <taxon>Alcaligenaceae</taxon>
        <taxon>Bordetella</taxon>
    </lineage>
</organism>
<protein>
    <recommendedName>
        <fullName evidence="3">DUF1800 domain-containing protein</fullName>
    </recommendedName>
</protein>
<evidence type="ECO:0000313" key="1">
    <source>
        <dbReference type="EMBL" id="OZI75897.1"/>
    </source>
</evidence>
<accession>A0A261VPW2</accession>
<gene>
    <name evidence="1" type="ORF">CAL24_11915</name>
</gene>
<dbReference type="AlphaFoldDB" id="A0A261VPW2"/>
<reference evidence="2" key="1">
    <citation type="submission" date="2017-05" db="EMBL/GenBank/DDBJ databases">
        <title>Complete and WGS of Bordetella genogroups.</title>
        <authorList>
            <person name="Spilker T."/>
            <person name="Lipuma J."/>
        </authorList>
    </citation>
    <scope>NUCLEOTIDE SEQUENCE [LARGE SCALE GENOMIC DNA]</scope>
    <source>
        <strain evidence="2">AU8256</strain>
    </source>
</reference>
<comment type="caution">
    <text evidence="1">The sequence shown here is derived from an EMBL/GenBank/DDBJ whole genome shotgun (WGS) entry which is preliminary data.</text>
</comment>
<name>A0A261VPW2_9BORD</name>
<evidence type="ECO:0008006" key="3">
    <source>
        <dbReference type="Google" id="ProtNLM"/>
    </source>
</evidence>
<dbReference type="Pfam" id="PF08811">
    <property type="entry name" value="DUF1800"/>
    <property type="match status" value="1"/>
</dbReference>
<keyword evidence="2" id="KW-1185">Reference proteome</keyword>
<evidence type="ECO:0000313" key="2">
    <source>
        <dbReference type="Proteomes" id="UP000215633"/>
    </source>
</evidence>
<dbReference type="InterPro" id="IPR014917">
    <property type="entry name" value="DUF1800"/>
</dbReference>
<proteinExistence type="predicted"/>